<gene>
    <name evidence="1" type="ordered locus">Bphy_3389</name>
</gene>
<dbReference type="HOGENOM" id="CLU_896239_0_0_4"/>
<dbReference type="SUPFAM" id="SSF49299">
    <property type="entry name" value="PKD domain"/>
    <property type="match status" value="1"/>
</dbReference>
<protein>
    <recommendedName>
        <fullName evidence="3">PKD domain-containing protein</fullName>
    </recommendedName>
</protein>
<dbReference type="eggNOG" id="COG3291">
    <property type="taxonomic scope" value="Bacteria"/>
</dbReference>
<sequence>MKKAISAQGTKMFLENPDAAPIATGLLMAGSVSTPCVVTFDNVTKMANGEPLYITGSGWPSIDDQEWVIQNLDKTAKTASLANSDTSKETATWNAAASYTLNAFADVCAQSYQINQNPATTIDTTTLCDSEKTSLVGFRDPGTLTFDFFIDPTDPDYLALHDAYDDGEERMFELIYKNGAVRTLPVIVQSINETGGVDQAVHGSATLKITGSPILTQPGSTTPPVYALTVDVAPASGVAPLSVTATMAETNGTASQFQIDWGDTTAIDTVTGSLTKTHDYAAAGSYTAHVTPTVNSSVLAPVAANAVTVS</sequence>
<proteinExistence type="predicted"/>
<dbReference type="InterPro" id="IPR035986">
    <property type="entry name" value="PKD_dom_sf"/>
</dbReference>
<evidence type="ECO:0000313" key="2">
    <source>
        <dbReference type="Proteomes" id="UP000001192"/>
    </source>
</evidence>
<dbReference type="Pfam" id="PF16460">
    <property type="entry name" value="Phage_TTP_11"/>
    <property type="match status" value="1"/>
</dbReference>
<keyword evidence="2" id="KW-1185">Reference proteome</keyword>
<evidence type="ECO:0008006" key="3">
    <source>
        <dbReference type="Google" id="ProtNLM"/>
    </source>
</evidence>
<dbReference type="OrthoDB" id="9114803at2"/>
<reference evidence="2" key="1">
    <citation type="journal article" date="2014" name="Stand. Genomic Sci.">
        <title>Complete genome sequence of Burkholderia phymatum STM815(T), a broad host range and efficient nitrogen-fixing symbiont of Mimosa species.</title>
        <authorList>
            <person name="Moulin L."/>
            <person name="Klonowska A."/>
            <person name="Caroline B."/>
            <person name="Booth K."/>
            <person name="Vriezen J.A."/>
            <person name="Melkonian R."/>
            <person name="James E.K."/>
            <person name="Young J.P."/>
            <person name="Bena G."/>
            <person name="Hauser L."/>
            <person name="Land M."/>
            <person name="Kyrpides N."/>
            <person name="Bruce D."/>
            <person name="Chain P."/>
            <person name="Copeland A."/>
            <person name="Pitluck S."/>
            <person name="Woyke T."/>
            <person name="Lizotte-Waniewski M."/>
            <person name="Bristow J."/>
            <person name="Riley M."/>
        </authorList>
    </citation>
    <scope>NUCLEOTIDE SEQUENCE [LARGE SCALE GENOMIC DNA]</scope>
    <source>
        <strain evidence="2">DSM 17167 / CIP 108236 / LMG 21445 / STM815</strain>
    </source>
</reference>
<evidence type="ECO:0000313" key="1">
    <source>
        <dbReference type="EMBL" id="ACC72543.1"/>
    </source>
</evidence>
<dbReference type="AlphaFoldDB" id="B2JL14"/>
<dbReference type="STRING" id="391038.Bphy_3389"/>
<dbReference type="EMBL" id="CP001044">
    <property type="protein sequence ID" value="ACC72543.1"/>
    <property type="molecule type" value="Genomic_DNA"/>
</dbReference>
<dbReference type="Gene3D" id="2.60.40.10">
    <property type="entry name" value="Immunoglobulins"/>
    <property type="match status" value="1"/>
</dbReference>
<dbReference type="Gene3D" id="4.10.410.40">
    <property type="match status" value="1"/>
</dbReference>
<dbReference type="InterPro" id="IPR032495">
    <property type="entry name" value="Phage_TTP_11"/>
</dbReference>
<dbReference type="InterPro" id="IPR013783">
    <property type="entry name" value="Ig-like_fold"/>
</dbReference>
<name>B2JL14_PARP8</name>
<dbReference type="KEGG" id="bph:Bphy_3389"/>
<dbReference type="Proteomes" id="UP000001192">
    <property type="component" value="Chromosome 2"/>
</dbReference>
<accession>B2JL14</accession>
<dbReference type="RefSeq" id="WP_012402716.1">
    <property type="nucleotide sequence ID" value="NC_010623.1"/>
</dbReference>
<organism evidence="1 2">
    <name type="scientific">Paraburkholderia phymatum (strain DSM 17167 / CIP 108236 / LMG 21445 / STM815)</name>
    <name type="common">Burkholderia phymatum</name>
    <dbReference type="NCBI Taxonomy" id="391038"/>
    <lineage>
        <taxon>Bacteria</taxon>
        <taxon>Pseudomonadati</taxon>
        <taxon>Pseudomonadota</taxon>
        <taxon>Betaproteobacteria</taxon>
        <taxon>Burkholderiales</taxon>
        <taxon>Burkholderiaceae</taxon>
        <taxon>Paraburkholderia</taxon>
    </lineage>
</organism>